<proteinExistence type="inferred from homology"/>
<evidence type="ECO:0000256" key="16">
    <source>
        <dbReference type="ARBA" id="ARBA00093515"/>
    </source>
</evidence>
<evidence type="ECO:0000256" key="9">
    <source>
        <dbReference type="ARBA" id="ARBA00054216"/>
    </source>
</evidence>
<dbReference type="PANTHER" id="PTHR13248:SF4">
    <property type="entry name" value="ELONGIN B"/>
    <property type="match status" value="1"/>
</dbReference>
<accession>A0A8D8TVN8</accession>
<dbReference type="PROSITE" id="PS50053">
    <property type="entry name" value="UBIQUITIN_2"/>
    <property type="match status" value="1"/>
</dbReference>
<organism evidence="19">
    <name type="scientific">Cacopsylla melanoneura</name>
    <dbReference type="NCBI Taxonomy" id="428564"/>
    <lineage>
        <taxon>Eukaryota</taxon>
        <taxon>Metazoa</taxon>
        <taxon>Ecdysozoa</taxon>
        <taxon>Arthropoda</taxon>
        <taxon>Hexapoda</taxon>
        <taxon>Insecta</taxon>
        <taxon>Pterygota</taxon>
        <taxon>Neoptera</taxon>
        <taxon>Paraneoptera</taxon>
        <taxon>Hemiptera</taxon>
        <taxon>Sternorrhyncha</taxon>
        <taxon>Psylloidea</taxon>
        <taxon>Psyllidae</taxon>
        <taxon>Psyllinae</taxon>
        <taxon>Cacopsylla</taxon>
    </lineage>
</organism>
<dbReference type="CDD" id="cd01788">
    <property type="entry name" value="Ubl_ElonginB"/>
    <property type="match status" value="1"/>
</dbReference>
<dbReference type="PANTHER" id="PTHR13248">
    <property type="entry name" value="TRANSCRIPTION ELONGATION FACTOR B POLYPEPTIDE 2"/>
    <property type="match status" value="1"/>
</dbReference>
<evidence type="ECO:0000256" key="5">
    <source>
        <dbReference type="ARBA" id="ARBA00022990"/>
    </source>
</evidence>
<keyword evidence="7" id="KW-0804">Transcription</keyword>
<keyword evidence="4" id="KW-0833">Ubl conjugation pathway</keyword>
<name>A0A8D8TVN8_9HEMI</name>
<keyword evidence="6" id="KW-0805">Transcription regulation</keyword>
<evidence type="ECO:0000256" key="17">
    <source>
        <dbReference type="SAM" id="MobiDB-lite"/>
    </source>
</evidence>
<reference evidence="19" key="1">
    <citation type="submission" date="2021-05" db="EMBL/GenBank/DDBJ databases">
        <authorList>
            <person name="Alioto T."/>
            <person name="Alioto T."/>
            <person name="Gomez Garrido J."/>
        </authorList>
    </citation>
    <scope>NUCLEOTIDE SEQUENCE</scope>
</reference>
<comment type="pathway">
    <text evidence="2">Protein modification; protein ubiquitination.</text>
</comment>
<sequence length="120" mass="13409">MDVFLMIQRKKVTIFTDAKDSTTVHELKKIIEGITKIPPKDQKLYNKDNREMEEGSLLQDYGLTSAVAKAQSPALIGLAFRQENGEFESLELTPYSSPPDLPYVMKASETANGQENNITS</sequence>
<evidence type="ECO:0000256" key="11">
    <source>
        <dbReference type="ARBA" id="ARBA00074516"/>
    </source>
</evidence>
<evidence type="ECO:0000256" key="13">
    <source>
        <dbReference type="ARBA" id="ARBA00080438"/>
    </source>
</evidence>
<feature type="compositionally biased region" description="Polar residues" evidence="17">
    <location>
        <begin position="109"/>
        <end position="120"/>
    </location>
</feature>
<evidence type="ECO:0000256" key="14">
    <source>
        <dbReference type="ARBA" id="ARBA00081013"/>
    </source>
</evidence>
<dbReference type="GO" id="GO:0030891">
    <property type="term" value="C:VCB complex"/>
    <property type="evidence" value="ECO:0007669"/>
    <property type="project" value="InterPro"/>
</dbReference>
<evidence type="ECO:0000256" key="3">
    <source>
        <dbReference type="ARBA" id="ARBA00022553"/>
    </source>
</evidence>
<evidence type="ECO:0000256" key="2">
    <source>
        <dbReference type="ARBA" id="ARBA00004906"/>
    </source>
</evidence>
<evidence type="ECO:0000256" key="6">
    <source>
        <dbReference type="ARBA" id="ARBA00023015"/>
    </source>
</evidence>
<evidence type="ECO:0000256" key="15">
    <source>
        <dbReference type="ARBA" id="ARBA00083653"/>
    </source>
</evidence>
<dbReference type="Gene3D" id="3.10.20.90">
    <property type="entry name" value="Phosphatidylinositol 3-kinase Catalytic Subunit, Chain A, domain 1"/>
    <property type="match status" value="1"/>
</dbReference>
<keyword evidence="5" id="KW-0007">Acetylation</keyword>
<keyword evidence="8" id="KW-0539">Nucleus</keyword>
<comment type="subcellular location">
    <subcellularLocation>
        <location evidence="1">Nucleus</location>
    </subcellularLocation>
</comment>
<evidence type="ECO:0000259" key="18">
    <source>
        <dbReference type="PROSITE" id="PS50053"/>
    </source>
</evidence>
<dbReference type="InterPro" id="IPR000626">
    <property type="entry name" value="Ubiquitin-like_dom"/>
</dbReference>
<dbReference type="GO" id="GO:0003746">
    <property type="term" value="F:translation elongation factor activity"/>
    <property type="evidence" value="ECO:0007669"/>
    <property type="project" value="UniProtKB-KW"/>
</dbReference>
<dbReference type="AlphaFoldDB" id="A0A8D8TVN8"/>
<evidence type="ECO:0000256" key="8">
    <source>
        <dbReference type="ARBA" id="ARBA00023242"/>
    </source>
</evidence>
<dbReference type="FunFam" id="3.10.20.90:FF:000108">
    <property type="entry name" value="Elongin-B"/>
    <property type="match status" value="1"/>
</dbReference>
<dbReference type="SUPFAM" id="SSF54236">
    <property type="entry name" value="Ubiquitin-like"/>
    <property type="match status" value="1"/>
</dbReference>
<evidence type="ECO:0000256" key="7">
    <source>
        <dbReference type="ARBA" id="ARBA00023163"/>
    </source>
</evidence>
<evidence type="ECO:0000256" key="12">
    <source>
        <dbReference type="ARBA" id="ARBA00076690"/>
    </source>
</evidence>
<keyword evidence="3" id="KW-0597">Phosphoprotein</keyword>
<protein>
    <recommendedName>
        <fullName evidence="11">Elongin-B</fullName>
    </recommendedName>
    <alternativeName>
        <fullName evidence="14">Elongin 18 kDa subunit</fullName>
    </alternativeName>
    <alternativeName>
        <fullName evidence="12">RNA polymerase II transcription factor SIII subunit B</fullName>
    </alternativeName>
    <alternativeName>
        <fullName evidence="15">SIII p18</fullName>
    </alternativeName>
    <alternativeName>
        <fullName evidence="13">Transcription elongation factor B polypeptide 2</fullName>
    </alternativeName>
</protein>
<keyword evidence="19" id="KW-0648">Protein biosynthesis</keyword>
<evidence type="ECO:0000313" key="19">
    <source>
        <dbReference type="EMBL" id="CAG6694763.1"/>
    </source>
</evidence>
<keyword evidence="19" id="KW-0251">Elongation factor</keyword>
<comment type="function">
    <text evidence="9">SIII, also known as elongin, is a general transcription elongation factor that increases the RNA polymerase II transcription elongation past template-encoded arresting sites. Subunit A is transcriptionally active and its transcription activity is strongly enhanced by binding to the dimeric complex of the SIII regulatory subunits B and C (elongin BC complex). In embryonic stem cells, the elongin BC complex is recruited by EPOP to Polycomb group (PcG) target genes in order generate genomic region that display both active and repressive chromatin properties, an important feature of pluripotent stem cells.</text>
</comment>
<dbReference type="InterPro" id="IPR029071">
    <property type="entry name" value="Ubiquitin-like_domsf"/>
</dbReference>
<dbReference type="GO" id="GO:0006368">
    <property type="term" value="P:transcription elongation by RNA polymerase II"/>
    <property type="evidence" value="ECO:0007669"/>
    <property type="project" value="InterPro"/>
</dbReference>
<evidence type="ECO:0000256" key="1">
    <source>
        <dbReference type="ARBA" id="ARBA00004123"/>
    </source>
</evidence>
<dbReference type="Pfam" id="PF00240">
    <property type="entry name" value="ubiquitin"/>
    <property type="match status" value="1"/>
</dbReference>
<feature type="region of interest" description="Disordered" evidence="17">
    <location>
        <begin position="92"/>
        <end position="120"/>
    </location>
</feature>
<evidence type="ECO:0000256" key="10">
    <source>
        <dbReference type="ARBA" id="ARBA00060803"/>
    </source>
</evidence>
<dbReference type="InterPro" id="IPR039049">
    <property type="entry name" value="ELOB"/>
</dbReference>
<dbReference type="GO" id="GO:0070449">
    <property type="term" value="C:elongin complex"/>
    <property type="evidence" value="ECO:0007669"/>
    <property type="project" value="InterPro"/>
</dbReference>
<evidence type="ECO:0000256" key="4">
    <source>
        <dbReference type="ARBA" id="ARBA00022786"/>
    </source>
</evidence>
<dbReference type="EMBL" id="HBUF01319854">
    <property type="protein sequence ID" value="CAG6694763.1"/>
    <property type="molecule type" value="Transcribed_RNA"/>
</dbReference>
<comment type="subunit">
    <text evidence="16">Heterotrimer of an A (ELOA, ELOA2 or ELOA3P), ELOB and ELOC subunit. The elongin BC complex interacts with EPOP; leading to recruit the elongin BC complex to Polycomb group (PcG) target genes, thereby restricting excessive activity of the PRC2/EED-EZH2 complex. Component of multiple cullin-RING E3 ubiquitin-protein ligase complexes composed of Elongin BC (ELOB and ELOC), a cullin (either CUL2 or CUL5), a catalytic subunit (either RBX1 or RNF7/RBX2), as well as a substrate adapter protein that can be either ASB2, ASB9, ASB11, KLHDC2, KLHDC3, KLHDC10, APPBP2, FEM1A, FEM1B, FEM1C, LRR1, PCMTD1, SOCS1, SOCS2, SOCS5, SPSB1, SPSB3, ELOA, VHL, WSB1 or RAB40C. As part of the Elongin BC E3 ubiquitin ligase complex; interacts with NRBP1. May also interact with DCUN1D1, DCUN1D2, DCUN1D3 and DCUN1D5. May form oligomers as a KLHDC2/KLHDC3-ELOB-ELOC complex; this interaction is autoinhibitory for the E3 ligase complex as the substrate-binding site of KLHDC2/KLHDC3 is blocked in the oligomer.</text>
</comment>
<comment type="similarity">
    <text evidence="10">Belongs to the Elongin B family.</text>
</comment>
<feature type="domain" description="Ubiquitin-like" evidence="18">
    <location>
        <begin position="1"/>
        <end position="65"/>
    </location>
</feature>